<feature type="region of interest" description="Disordered" evidence="1">
    <location>
        <begin position="1"/>
        <end position="279"/>
    </location>
</feature>
<dbReference type="STRING" id="253628.A0A0D1YRF2"/>
<accession>A0A0D1YRF2</accession>
<dbReference type="VEuPathDB" id="FungiDB:PV09_05409"/>
<dbReference type="HOGENOM" id="CLU_769876_0_0_1"/>
<evidence type="ECO:0000313" key="3">
    <source>
        <dbReference type="Proteomes" id="UP000053259"/>
    </source>
</evidence>
<evidence type="ECO:0000256" key="1">
    <source>
        <dbReference type="SAM" id="MobiDB-lite"/>
    </source>
</evidence>
<feature type="compositionally biased region" description="Polar residues" evidence="1">
    <location>
        <begin position="249"/>
        <end position="272"/>
    </location>
</feature>
<dbReference type="GeneID" id="27313382"/>
<name>A0A0D1YRF2_9PEZI</name>
<keyword evidence="3" id="KW-1185">Reference proteome</keyword>
<dbReference type="AlphaFoldDB" id="A0A0D1YRF2"/>
<organism evidence="2 3">
    <name type="scientific">Verruconis gallopava</name>
    <dbReference type="NCBI Taxonomy" id="253628"/>
    <lineage>
        <taxon>Eukaryota</taxon>
        <taxon>Fungi</taxon>
        <taxon>Dikarya</taxon>
        <taxon>Ascomycota</taxon>
        <taxon>Pezizomycotina</taxon>
        <taxon>Dothideomycetes</taxon>
        <taxon>Pleosporomycetidae</taxon>
        <taxon>Venturiales</taxon>
        <taxon>Sympoventuriaceae</taxon>
        <taxon>Verruconis</taxon>
    </lineage>
</organism>
<feature type="compositionally biased region" description="Polar residues" evidence="1">
    <location>
        <begin position="1"/>
        <end position="10"/>
    </location>
</feature>
<feature type="region of interest" description="Disordered" evidence="1">
    <location>
        <begin position="327"/>
        <end position="360"/>
    </location>
</feature>
<dbReference type="Proteomes" id="UP000053259">
    <property type="component" value="Unassembled WGS sequence"/>
</dbReference>
<dbReference type="EMBL" id="KN847545">
    <property type="protein sequence ID" value="KIW03182.1"/>
    <property type="molecule type" value="Genomic_DNA"/>
</dbReference>
<feature type="compositionally biased region" description="Polar residues" evidence="1">
    <location>
        <begin position="52"/>
        <end position="85"/>
    </location>
</feature>
<proteinExistence type="predicted"/>
<reference evidence="2 3" key="1">
    <citation type="submission" date="2015-01" db="EMBL/GenBank/DDBJ databases">
        <title>The Genome Sequence of Ochroconis gallopava CBS43764.</title>
        <authorList>
            <consortium name="The Broad Institute Genomics Platform"/>
            <person name="Cuomo C."/>
            <person name="de Hoog S."/>
            <person name="Gorbushina A."/>
            <person name="Stielow B."/>
            <person name="Teixiera M."/>
            <person name="Abouelleil A."/>
            <person name="Chapman S.B."/>
            <person name="Priest M."/>
            <person name="Young S.K."/>
            <person name="Wortman J."/>
            <person name="Nusbaum C."/>
            <person name="Birren B."/>
        </authorList>
    </citation>
    <scope>NUCLEOTIDE SEQUENCE [LARGE SCALE GENOMIC DNA]</scope>
    <source>
        <strain evidence="2 3">CBS 43764</strain>
    </source>
</reference>
<evidence type="ECO:0000313" key="2">
    <source>
        <dbReference type="EMBL" id="KIW03182.1"/>
    </source>
</evidence>
<dbReference type="RefSeq" id="XP_016213051.1">
    <property type="nucleotide sequence ID" value="XM_016358912.1"/>
</dbReference>
<dbReference type="InParanoid" id="A0A0D1YRF2"/>
<protein>
    <submittedName>
        <fullName evidence="2">Uncharacterized protein</fullName>
    </submittedName>
</protein>
<gene>
    <name evidence="2" type="ORF">PV09_05409</name>
</gene>
<sequence>MSTSFVTPSDETSKDKRSKWRLSNPFNKDKEASIGQSGLVPNNARDSAYGGSETTSDASPAVSSQTVPTISQGQAEMQGAPVQTRTDARGRVITTTTTTVTTTTTTTEGEPIQIPPGEEVIVRKEEHAVPAQSWTNTGPKTPPIPTKSETRNKSPNGAYPVPQTQQPVEAPASPTLQNFSYPGRQSVATPNGGRRTSWDHQQQHPAYRMPQTENRPRPPIDPSYGQPPLSANSTTSHDAHLVPPPLQPGSASSSPGEHTGHQPRQSTAQSIRTAAAGIHGAGETLRGALNSSIARRIGGSSDEIAQYDAIAERGRREIETGQFVKRPTPISEASEGSIDNVGKEKRSLGLRNMLRKKSPA</sequence>
<dbReference type="OrthoDB" id="4779541at2759"/>
<feature type="compositionally biased region" description="Low complexity" evidence="1">
    <location>
        <begin position="94"/>
        <end position="119"/>
    </location>
</feature>